<name>A0A7S4RAB1_9STRA</name>
<dbReference type="Pfam" id="PF15916">
    <property type="entry name" value="DUF4743"/>
    <property type="match status" value="1"/>
</dbReference>
<dbReference type="Pfam" id="PF00293">
    <property type="entry name" value="NUDIX"/>
    <property type="match status" value="1"/>
</dbReference>
<dbReference type="PROSITE" id="PS51462">
    <property type="entry name" value="NUDIX"/>
    <property type="match status" value="1"/>
</dbReference>
<dbReference type="EMBL" id="HBNS01017833">
    <property type="protein sequence ID" value="CAE4605954.1"/>
    <property type="molecule type" value="Transcribed_RNA"/>
</dbReference>
<dbReference type="InterPro" id="IPR000086">
    <property type="entry name" value="NUDIX_hydrolase_dom"/>
</dbReference>
<accession>A0A7S4RAB1</accession>
<gene>
    <name evidence="3" type="ORF">DBRI00130_LOCUS14258</name>
</gene>
<feature type="chain" id="PRO_5031343978" description="Nudix hydrolase domain-containing protein" evidence="1">
    <location>
        <begin position="31"/>
        <end position="362"/>
    </location>
</feature>
<dbReference type="CDD" id="cd03676">
    <property type="entry name" value="NUDIX_Tnr3_like"/>
    <property type="match status" value="1"/>
</dbReference>
<reference evidence="3" key="1">
    <citation type="submission" date="2021-01" db="EMBL/GenBank/DDBJ databases">
        <authorList>
            <person name="Corre E."/>
            <person name="Pelletier E."/>
            <person name="Niang G."/>
            <person name="Scheremetjew M."/>
            <person name="Finn R."/>
            <person name="Kale V."/>
            <person name="Holt S."/>
            <person name="Cochrane G."/>
            <person name="Meng A."/>
            <person name="Brown T."/>
            <person name="Cohen L."/>
        </authorList>
    </citation>
    <scope>NUCLEOTIDE SEQUENCE</scope>
    <source>
        <strain evidence="3">GSO104</strain>
    </source>
</reference>
<proteinExistence type="predicted"/>
<sequence length="362" mass="40285">MHPLANIKCARQAHSVRIALAFALLRHAASLATMSSSCPQLKGLLDRVKHNDRAGEAARSALPFVIGNENKAMGLVLPRMAKEFSRFPSVFSVTNDEVRLIDQSEWLINDSPDYSNNYLLSHRSEAVRDVLESMKTKDVVPALRGWRNEPFAVRESFHSSPELIVERAAAVLFGVPAYGVFVNGYTCEDTSNCCRPTHVWVGKRSMMKQTWPNRLDSLAAGGLAAGVLPRQAILSECTEEAGIDESYLQERIRAVSAVSYTGFNDDMWGLKRDVLFCFDLELPLNFEPEPVDGEMESFQKIPIDSLLEMLASPILKADDSDNLWKPNVGVVLIDFLVRHGILDSDDPYFLELIDALRGARCA</sequence>
<organism evidence="3">
    <name type="scientific">Ditylum brightwellii</name>
    <dbReference type="NCBI Taxonomy" id="49249"/>
    <lineage>
        <taxon>Eukaryota</taxon>
        <taxon>Sar</taxon>
        <taxon>Stramenopiles</taxon>
        <taxon>Ochrophyta</taxon>
        <taxon>Bacillariophyta</taxon>
        <taxon>Mediophyceae</taxon>
        <taxon>Lithodesmiophycidae</taxon>
        <taxon>Lithodesmiales</taxon>
        <taxon>Lithodesmiaceae</taxon>
        <taxon>Ditylum</taxon>
    </lineage>
</organism>
<keyword evidence="1" id="KW-0732">Signal</keyword>
<dbReference type="InterPro" id="IPR031804">
    <property type="entry name" value="DUF4743"/>
</dbReference>
<evidence type="ECO:0000259" key="2">
    <source>
        <dbReference type="PROSITE" id="PS51462"/>
    </source>
</evidence>
<dbReference type="SUPFAM" id="SSF55811">
    <property type="entry name" value="Nudix"/>
    <property type="match status" value="1"/>
</dbReference>
<feature type="signal peptide" evidence="1">
    <location>
        <begin position="1"/>
        <end position="30"/>
    </location>
</feature>
<dbReference type="Gene3D" id="3.90.79.10">
    <property type="entry name" value="Nucleoside Triphosphate Pyrophosphohydrolase"/>
    <property type="match status" value="1"/>
</dbReference>
<evidence type="ECO:0000313" key="3">
    <source>
        <dbReference type="EMBL" id="CAE4605954.1"/>
    </source>
</evidence>
<feature type="domain" description="Nudix hydrolase" evidence="2">
    <location>
        <begin position="177"/>
        <end position="323"/>
    </location>
</feature>
<dbReference type="InterPro" id="IPR015797">
    <property type="entry name" value="NUDIX_hydrolase-like_dom_sf"/>
</dbReference>
<protein>
    <recommendedName>
        <fullName evidence="2">Nudix hydrolase domain-containing protein</fullName>
    </recommendedName>
</protein>
<evidence type="ECO:0000256" key="1">
    <source>
        <dbReference type="SAM" id="SignalP"/>
    </source>
</evidence>
<dbReference type="AlphaFoldDB" id="A0A7S4RAB1"/>